<organism evidence="1">
    <name type="scientific">Candidatus Kentrum sp. TUN</name>
    <dbReference type="NCBI Taxonomy" id="2126343"/>
    <lineage>
        <taxon>Bacteria</taxon>
        <taxon>Pseudomonadati</taxon>
        <taxon>Pseudomonadota</taxon>
        <taxon>Gammaproteobacteria</taxon>
        <taxon>Candidatus Kentrum</taxon>
    </lineage>
</organism>
<proteinExistence type="predicted"/>
<dbReference type="EMBL" id="CAADFY010000064">
    <property type="protein sequence ID" value="VFK55164.1"/>
    <property type="molecule type" value="Genomic_DNA"/>
</dbReference>
<evidence type="ECO:0000313" key="1">
    <source>
        <dbReference type="EMBL" id="VFK55164.1"/>
    </source>
</evidence>
<accession>A0A450ZN01</accession>
<reference evidence="1" key="1">
    <citation type="submission" date="2019-02" db="EMBL/GenBank/DDBJ databases">
        <authorList>
            <person name="Gruber-Vodicka R. H."/>
            <person name="Seah K. B. B."/>
        </authorList>
    </citation>
    <scope>NUCLEOTIDE SEQUENCE</scope>
    <source>
        <strain evidence="1">BECK_BY3</strain>
    </source>
</reference>
<dbReference type="AlphaFoldDB" id="A0A450ZN01"/>
<protein>
    <submittedName>
        <fullName evidence="1">Uncharacterized protein</fullName>
    </submittedName>
</protein>
<gene>
    <name evidence="1" type="ORF">BECKTUN1418F_GA0071002_106414</name>
</gene>
<name>A0A450ZN01_9GAMM</name>
<sequence>MQIANPIYDVVFKHLMQNNEIATLILSTILEEEILSLDLLPKGTATALENRSFTAGPPHLNNCLKDCSHSAIIPSSQFAHLFDTQALRLG</sequence>